<comment type="caution">
    <text evidence="1">The sequence shown here is derived from an EMBL/GenBank/DDBJ whole genome shotgun (WGS) entry which is preliminary data.</text>
</comment>
<evidence type="ECO:0000313" key="2">
    <source>
        <dbReference type="Proteomes" id="UP000244906"/>
    </source>
</evidence>
<dbReference type="Proteomes" id="UP000244906">
    <property type="component" value="Unassembled WGS sequence"/>
</dbReference>
<name>A0A2V1GY25_9GAMM</name>
<dbReference type="AlphaFoldDB" id="A0A2V1GY25"/>
<sequence length="176" mass="19832">MDQLIAPIPDVLSLYKHQPWPHNQLGVCLDENIVFNTAKAADDEVYSVMYQFGEASYFEFTFISYPKDQHDRLRKDLSRKTGLLSIFASSAFNFGGHSGRLFVSDHAYSPSASNFRWYATDAKAGSTRNPFISIEGSVDLNDFPEYKDLRNIDADKILIAILSSLRPRENGLVGTK</sequence>
<keyword evidence="2" id="KW-1185">Reference proteome</keyword>
<protein>
    <submittedName>
        <fullName evidence="1">Uncharacterized protein</fullName>
    </submittedName>
</protein>
<dbReference type="RefSeq" id="WP_116685608.1">
    <property type="nucleotide sequence ID" value="NZ_CAWNYD010000001.1"/>
</dbReference>
<reference evidence="1 2" key="1">
    <citation type="submission" date="2018-04" db="EMBL/GenBank/DDBJ databases">
        <title>Thalassorhabdus spongiae gen. nov., sp. nov., isolated from a marine sponge in South-West Iceland.</title>
        <authorList>
            <person name="Knobloch S."/>
            <person name="Daussin A."/>
            <person name="Johannsson R."/>
            <person name="Marteinsson V.T."/>
        </authorList>
    </citation>
    <scope>NUCLEOTIDE SEQUENCE [LARGE SCALE GENOMIC DNA]</scope>
    <source>
        <strain evidence="1 2">Hp12</strain>
    </source>
</reference>
<proteinExistence type="predicted"/>
<dbReference type="EMBL" id="QDDL01000001">
    <property type="protein sequence ID" value="PVZ72021.1"/>
    <property type="molecule type" value="Genomic_DNA"/>
</dbReference>
<evidence type="ECO:0000313" key="1">
    <source>
        <dbReference type="EMBL" id="PVZ72021.1"/>
    </source>
</evidence>
<gene>
    <name evidence="1" type="ORF">DC094_03095</name>
</gene>
<accession>A0A2V1GY25</accession>
<organism evidence="1 2">
    <name type="scientific">Pelagibaculum spongiae</name>
    <dbReference type="NCBI Taxonomy" id="2080658"/>
    <lineage>
        <taxon>Bacteria</taxon>
        <taxon>Pseudomonadati</taxon>
        <taxon>Pseudomonadota</taxon>
        <taxon>Gammaproteobacteria</taxon>
        <taxon>Oceanospirillales</taxon>
        <taxon>Pelagibaculum</taxon>
    </lineage>
</organism>